<dbReference type="RefSeq" id="WP_061949496.1">
    <property type="nucleotide sequence ID" value="NZ_LTAO01000026.1"/>
</dbReference>
<dbReference type="STRING" id="519424.AZF04_20260"/>
<dbReference type="GO" id="GO:0004788">
    <property type="term" value="F:thiamine diphosphokinase activity"/>
    <property type="evidence" value="ECO:0007669"/>
    <property type="project" value="InterPro"/>
</dbReference>
<dbReference type="GO" id="GO:0005524">
    <property type="term" value="F:ATP binding"/>
    <property type="evidence" value="ECO:0007669"/>
    <property type="project" value="UniProtKB-KW"/>
</dbReference>
<protein>
    <recommendedName>
        <fullName evidence="7">Thiamin pyrophosphokinase catalytic domain-containing protein</fullName>
    </recommendedName>
</protein>
<dbReference type="NCBIfam" id="NF040608">
    <property type="entry name" value="division_SteA"/>
    <property type="match status" value="1"/>
</dbReference>
<gene>
    <name evidence="5" type="ORF">AZF04_20260</name>
</gene>
<evidence type="ECO:0000256" key="1">
    <source>
        <dbReference type="ARBA" id="ARBA00022679"/>
    </source>
</evidence>
<dbReference type="Proteomes" id="UP000075806">
    <property type="component" value="Unassembled WGS sequence"/>
</dbReference>
<dbReference type="GO" id="GO:0009229">
    <property type="term" value="P:thiamine diphosphate biosynthetic process"/>
    <property type="evidence" value="ECO:0007669"/>
    <property type="project" value="InterPro"/>
</dbReference>
<accession>A0A162DBA9</accession>
<sequence length="375" mass="42749">MEGLLFSHSSTKKLLKQLPKDHKIVLLEHEDLDSLAVDGLIKKEVKVILNIENSMSGKYEHNQVERLLHAGIEVYDCHVKTQQERRALEQLNDVYVEILNNQLYFKQNKVCDLQPYELNKVNVLNEQAKENYSSTFKNFITNSVSYMDKELAHFSQPIGLPNCMKKVEGKPVFIIARNAYYEKDIKAMKKKIKQLNAIIVAVDGAADSLLSLDLKPHFIVGDMDSVSNTSLKCDAEIICHRYLTGQSPAIERVNALGCDKVSEFTFVGTSEDLAIYLTYWSDAKHLYLIGCRIGMSEFLEKGRSGMSSSILSRIQAGNKMTDLKGIHQLYRSNKIQFQLSESFKGVNKTIKLLTTISRQLLLPFKLYDKWKKESL</sequence>
<dbReference type="InterPro" id="IPR036759">
    <property type="entry name" value="TPK_catalytic_sf"/>
</dbReference>
<dbReference type="EMBL" id="LTAO01000026">
    <property type="protein sequence ID" value="KYG29076.1"/>
    <property type="molecule type" value="Genomic_DNA"/>
</dbReference>
<keyword evidence="2" id="KW-0547">Nucleotide-binding</keyword>
<keyword evidence="3" id="KW-0418">Kinase</keyword>
<reference evidence="5" key="1">
    <citation type="submission" date="2016-02" db="EMBL/GenBank/DDBJ databases">
        <title>Genome sequence of Bacillus trypoxylicola KCTC 13244(T).</title>
        <authorList>
            <person name="Jeong H."/>
            <person name="Park S.-H."/>
            <person name="Choi S.-K."/>
        </authorList>
    </citation>
    <scope>NUCLEOTIDE SEQUENCE [LARGE SCALE GENOMIC DNA]</scope>
    <source>
        <strain evidence="5">KCTC 13244</strain>
    </source>
</reference>
<keyword evidence="4" id="KW-0067">ATP-binding</keyword>
<evidence type="ECO:0008006" key="7">
    <source>
        <dbReference type="Google" id="ProtNLM"/>
    </source>
</evidence>
<keyword evidence="1" id="KW-0808">Transferase</keyword>
<evidence type="ECO:0000313" key="6">
    <source>
        <dbReference type="Proteomes" id="UP000075806"/>
    </source>
</evidence>
<dbReference type="Gene3D" id="3.40.50.10240">
    <property type="entry name" value="Thiamin pyrophosphokinase, catalytic domain"/>
    <property type="match status" value="1"/>
</dbReference>
<dbReference type="OrthoDB" id="9804377at2"/>
<comment type="caution">
    <text evidence="5">The sequence shown here is derived from an EMBL/GenBank/DDBJ whole genome shotgun (WGS) entry which is preliminary data.</text>
</comment>
<evidence type="ECO:0000256" key="2">
    <source>
        <dbReference type="ARBA" id="ARBA00022741"/>
    </source>
</evidence>
<dbReference type="SUPFAM" id="SSF63999">
    <property type="entry name" value="Thiamin pyrophosphokinase, catalytic domain"/>
    <property type="match status" value="1"/>
</dbReference>
<keyword evidence="6" id="KW-1185">Reference proteome</keyword>
<dbReference type="GO" id="GO:0016301">
    <property type="term" value="F:kinase activity"/>
    <property type="evidence" value="ECO:0007669"/>
    <property type="project" value="UniProtKB-KW"/>
</dbReference>
<evidence type="ECO:0000313" key="5">
    <source>
        <dbReference type="EMBL" id="KYG29076.1"/>
    </source>
</evidence>
<evidence type="ECO:0000256" key="4">
    <source>
        <dbReference type="ARBA" id="ARBA00022840"/>
    </source>
</evidence>
<name>A0A162DBA9_9BACI</name>
<proteinExistence type="predicted"/>
<organism evidence="5 6">
    <name type="scientific">Alkalihalobacillus trypoxylicola</name>
    <dbReference type="NCBI Taxonomy" id="519424"/>
    <lineage>
        <taxon>Bacteria</taxon>
        <taxon>Bacillati</taxon>
        <taxon>Bacillota</taxon>
        <taxon>Bacilli</taxon>
        <taxon>Bacillales</taxon>
        <taxon>Bacillaceae</taxon>
        <taxon>Alkalihalobacillus</taxon>
    </lineage>
</organism>
<evidence type="ECO:0000256" key="3">
    <source>
        <dbReference type="ARBA" id="ARBA00022777"/>
    </source>
</evidence>
<dbReference type="AlphaFoldDB" id="A0A162DBA9"/>
<dbReference type="InterPro" id="IPR047795">
    <property type="entry name" value="Put_SteA-like"/>
</dbReference>